<protein>
    <submittedName>
        <fullName evidence="1">HEXXH motif-containing protein</fullName>
    </submittedName>
</protein>
<dbReference type="InterPro" id="IPR026337">
    <property type="entry name" value="AKG_HExxH"/>
</dbReference>
<reference evidence="1 2" key="1">
    <citation type="submission" date="2020-08" db="EMBL/GenBank/DDBJ databases">
        <title>Sequencing the genomes of 1000 actinobacteria strains.</title>
        <authorList>
            <person name="Klenk H.-P."/>
        </authorList>
    </citation>
    <scope>NUCLEOTIDE SEQUENCE [LARGE SCALE GENOMIC DNA]</scope>
    <source>
        <strain evidence="1 2">DSM 45518</strain>
    </source>
</reference>
<proteinExistence type="predicted"/>
<dbReference type="AlphaFoldDB" id="A0A7W7D2A4"/>
<dbReference type="EMBL" id="JACHMF010000001">
    <property type="protein sequence ID" value="MBB4697985.1"/>
    <property type="molecule type" value="Genomic_DNA"/>
</dbReference>
<dbReference type="RefSeq" id="WP_184956046.1">
    <property type="nucleotide sequence ID" value="NZ_BOMC01000025.1"/>
</dbReference>
<sequence>MIIESPHHRVPAVDFAQLTHGRGTAEAVRRLAVSERSARMIVLYGLLHTLAAGRHDVGPLAPPAEAWRLITEAESADRAAAEQTMMYPLTGIWAAHVFRRLRGVIADPAPLWLDLGHLHALAAASAVRAGLDFTIDIPVRDGLAVLPGLGYATFPAVDAGTAQVEARSGVVTMTNGDRRVPVASGASDWHPAVRCVAETDGAHLEVILDDFDPYRNLQGYSAAPQLDPGDVERWRTLLTGAWRILVEQDRTAAESVAATLTVLVPIPRGKPLRPLSASCDEAFAAVLASMPDDEEQLASTLVHETQHVRLGAVLHLFRFVADRPAARLYAPWRDDPRPLPGLLQGVYAFTGVTDFYRGRGHAVATFEVALWRHQLNRVLAGLREHPALTPAGRLLVGNLAETVQQWLSEPIDPRLRALGEAAAADHFGQWRCYHLPVPDDTVDALTTAWLTGRPCPAVPEAADPDPVVDIGVGRLDSRAVLTRIRLGDPEEFARLRAAPAEAGRVVAGTLEADFSYVAGDYHDARDRYDRHLAANPGDPHGWLGLGLTLAALGEAPKTLLARPELVRAVARRIADRGGTASARSLVDWFESC</sequence>
<gene>
    <name evidence="1" type="ORF">BKA14_008133</name>
</gene>
<dbReference type="Proteomes" id="UP000542742">
    <property type="component" value="Unassembled WGS sequence"/>
</dbReference>
<organism evidence="1 2">
    <name type="scientific">Paractinoplanes abujensis</name>
    <dbReference type="NCBI Taxonomy" id="882441"/>
    <lineage>
        <taxon>Bacteria</taxon>
        <taxon>Bacillati</taxon>
        <taxon>Actinomycetota</taxon>
        <taxon>Actinomycetes</taxon>
        <taxon>Micromonosporales</taxon>
        <taxon>Micromonosporaceae</taxon>
        <taxon>Paractinoplanes</taxon>
    </lineage>
</organism>
<comment type="caution">
    <text evidence="1">The sequence shown here is derived from an EMBL/GenBank/DDBJ whole genome shotgun (WGS) entry which is preliminary data.</text>
</comment>
<evidence type="ECO:0000313" key="1">
    <source>
        <dbReference type="EMBL" id="MBB4697985.1"/>
    </source>
</evidence>
<name>A0A7W7D2A4_9ACTN</name>
<dbReference type="SUPFAM" id="SSF48452">
    <property type="entry name" value="TPR-like"/>
    <property type="match status" value="1"/>
</dbReference>
<keyword evidence="2" id="KW-1185">Reference proteome</keyword>
<dbReference type="InterPro" id="IPR011990">
    <property type="entry name" value="TPR-like_helical_dom_sf"/>
</dbReference>
<accession>A0A7W7D2A4</accession>
<evidence type="ECO:0000313" key="2">
    <source>
        <dbReference type="Proteomes" id="UP000542742"/>
    </source>
</evidence>
<dbReference type="NCBIfam" id="TIGR04267">
    <property type="entry name" value="mod_HExxH"/>
    <property type="match status" value="1"/>
</dbReference>